<keyword evidence="7" id="KW-0997">Cell inner membrane</keyword>
<dbReference type="Gene3D" id="3.30.70.100">
    <property type="match status" value="1"/>
</dbReference>
<evidence type="ECO:0000313" key="10">
    <source>
        <dbReference type="EMBL" id="NDY94946.1"/>
    </source>
</evidence>
<keyword evidence="7" id="KW-0407">Ion channel</keyword>
<organism evidence="10 11">
    <name type="scientific">Wenzhouxiangella limi</name>
    <dbReference type="NCBI Taxonomy" id="2707351"/>
    <lineage>
        <taxon>Bacteria</taxon>
        <taxon>Pseudomonadati</taxon>
        <taxon>Pseudomonadota</taxon>
        <taxon>Gammaproteobacteria</taxon>
        <taxon>Chromatiales</taxon>
        <taxon>Wenzhouxiangellaceae</taxon>
        <taxon>Wenzhouxiangella</taxon>
    </lineage>
</organism>
<keyword evidence="7" id="KW-0813">Transport</keyword>
<dbReference type="Proteomes" id="UP000484885">
    <property type="component" value="Unassembled WGS sequence"/>
</dbReference>
<reference evidence="10 11" key="1">
    <citation type="submission" date="2020-02" db="EMBL/GenBank/DDBJ databases">
        <authorList>
            <person name="Zhang X.-Y."/>
        </authorList>
    </citation>
    <scope>NUCLEOTIDE SEQUENCE [LARGE SCALE GENOMIC DNA]</scope>
    <source>
        <strain evidence="10 11">C33</strain>
    </source>
</reference>
<dbReference type="InterPro" id="IPR023408">
    <property type="entry name" value="MscS_beta-dom_sf"/>
</dbReference>
<keyword evidence="6 7" id="KW-0472">Membrane</keyword>
<dbReference type="GO" id="GO:0008381">
    <property type="term" value="F:mechanosensitive monoatomic ion channel activity"/>
    <property type="evidence" value="ECO:0007669"/>
    <property type="project" value="InterPro"/>
</dbReference>
<feature type="transmembrane region" description="Helical" evidence="7">
    <location>
        <begin position="75"/>
        <end position="96"/>
    </location>
</feature>
<dbReference type="InterPro" id="IPR010920">
    <property type="entry name" value="LSM_dom_sf"/>
</dbReference>
<comment type="function">
    <text evidence="7">Mechanosensitive channel that participates in the regulation of osmotic pressure changes within the cell, opening in response to stretch forces in the membrane lipid bilayer, without the need for other proteins. Contributes to normal resistance to hypoosmotic shock. Forms an ion channel of 1.0 nanosiemens conductance with a slight preference for anions.</text>
</comment>
<comment type="similarity">
    <text evidence="2 7">Belongs to the MscS (TC 1.A.23) family.</text>
</comment>
<evidence type="ECO:0000256" key="2">
    <source>
        <dbReference type="ARBA" id="ARBA00008017"/>
    </source>
</evidence>
<keyword evidence="7" id="KW-0406">Ion transport</keyword>
<dbReference type="InterPro" id="IPR045275">
    <property type="entry name" value="MscS_archaea/bacteria_type"/>
</dbReference>
<feature type="domain" description="Mechanosensitive ion channel MscS" evidence="8">
    <location>
        <begin position="195"/>
        <end position="262"/>
    </location>
</feature>
<dbReference type="AlphaFoldDB" id="A0A845V103"/>
<dbReference type="SUPFAM" id="SSF82861">
    <property type="entry name" value="Mechanosensitive channel protein MscS (YggB), transmembrane region"/>
    <property type="match status" value="1"/>
</dbReference>
<keyword evidence="3" id="KW-1003">Cell membrane</keyword>
<feature type="transmembrane region" description="Helical" evidence="7">
    <location>
        <begin position="102"/>
        <end position="119"/>
    </location>
</feature>
<dbReference type="SUPFAM" id="SSF50182">
    <property type="entry name" value="Sm-like ribonucleoproteins"/>
    <property type="match status" value="1"/>
</dbReference>
<dbReference type="RefSeq" id="WP_164210358.1">
    <property type="nucleotide sequence ID" value="NZ_JAAGSC010000034.1"/>
</dbReference>
<comment type="subcellular location">
    <subcellularLocation>
        <location evidence="7">Cell inner membrane</location>
        <topology evidence="7">Multi-pass membrane protein</topology>
    </subcellularLocation>
    <subcellularLocation>
        <location evidence="1">Cell membrane</location>
        <topology evidence="1">Multi-pass membrane protein</topology>
    </subcellularLocation>
</comment>
<dbReference type="InterPro" id="IPR011014">
    <property type="entry name" value="MscS_channel_TM-2"/>
</dbReference>
<dbReference type="InterPro" id="IPR049278">
    <property type="entry name" value="MS_channel_C"/>
</dbReference>
<feature type="transmembrane region" description="Helical" evidence="7">
    <location>
        <begin position="150"/>
        <end position="171"/>
    </location>
</feature>
<dbReference type="SUPFAM" id="SSF82689">
    <property type="entry name" value="Mechanosensitive channel protein MscS (YggB), C-terminal domain"/>
    <property type="match status" value="1"/>
</dbReference>
<evidence type="ECO:0000256" key="1">
    <source>
        <dbReference type="ARBA" id="ARBA00004651"/>
    </source>
</evidence>
<keyword evidence="4 7" id="KW-0812">Transmembrane</keyword>
<feature type="transmembrane region" description="Helical" evidence="7">
    <location>
        <begin position="33"/>
        <end position="54"/>
    </location>
</feature>
<dbReference type="EMBL" id="JAAGSC010000034">
    <property type="protein sequence ID" value="NDY94946.1"/>
    <property type="molecule type" value="Genomic_DNA"/>
</dbReference>
<dbReference type="GO" id="GO:0005886">
    <property type="term" value="C:plasma membrane"/>
    <property type="evidence" value="ECO:0007669"/>
    <property type="project" value="UniProtKB-SubCell"/>
</dbReference>
<dbReference type="Pfam" id="PF00924">
    <property type="entry name" value="MS_channel_2nd"/>
    <property type="match status" value="1"/>
</dbReference>
<feature type="domain" description="Mechanosensitive ion channel MscS C-terminal" evidence="9">
    <location>
        <begin position="272"/>
        <end position="354"/>
    </location>
</feature>
<dbReference type="Gene3D" id="1.10.287.1260">
    <property type="match status" value="1"/>
</dbReference>
<evidence type="ECO:0000256" key="6">
    <source>
        <dbReference type="ARBA" id="ARBA00023136"/>
    </source>
</evidence>
<gene>
    <name evidence="10" type="ORF">G3I74_04300</name>
</gene>
<keyword evidence="11" id="KW-1185">Reference proteome</keyword>
<evidence type="ECO:0000259" key="8">
    <source>
        <dbReference type="Pfam" id="PF00924"/>
    </source>
</evidence>
<evidence type="ECO:0000313" key="11">
    <source>
        <dbReference type="Proteomes" id="UP000484885"/>
    </source>
</evidence>
<sequence>MSTANGVPPTEAPDWLPAALIGAWDFLAAYPPALALVVLVVGLAQAIIGRMIVLHWGGKLTSGVDSGLDTRLLRIVANVAALIVAYISAVLAIQVLGLSDRVEGVLINVLLSLLILRLVKSGMRAGHVGLEILGRVRDRFNIIEERTLPLFDLMLTLVVIGTAAYALLIVWEIDPTAWLASAGVIGIAIGFAARDTLANLFAGFFIIADAPYKVGDYIVLDGGERGEVTRVGIRSTRLMTRDDVEITVPNSEMANSKIYNESGGRWVKFRIRLKVGVAYGSDAEAVVELLESVAKDHPSVCADPSARVRMRGFGDSSLDFELLCWVNHPSQRGLVSHELYIKVYKELGQAGIEIPFPQRDVWMRGKAED</sequence>
<dbReference type="PANTHER" id="PTHR30221:SF1">
    <property type="entry name" value="SMALL-CONDUCTANCE MECHANOSENSITIVE CHANNEL"/>
    <property type="match status" value="1"/>
</dbReference>
<proteinExistence type="inferred from homology"/>
<dbReference type="InterPro" id="IPR011066">
    <property type="entry name" value="MscS_channel_C_sf"/>
</dbReference>
<keyword evidence="5 7" id="KW-1133">Transmembrane helix</keyword>
<comment type="caution">
    <text evidence="10">The sequence shown here is derived from an EMBL/GenBank/DDBJ whole genome shotgun (WGS) entry which is preliminary data.</text>
</comment>
<dbReference type="InterPro" id="IPR006685">
    <property type="entry name" value="MscS_channel_2nd"/>
</dbReference>
<evidence type="ECO:0000256" key="3">
    <source>
        <dbReference type="ARBA" id="ARBA00022475"/>
    </source>
</evidence>
<comment type="subunit">
    <text evidence="7">Homoheptamer.</text>
</comment>
<dbReference type="PANTHER" id="PTHR30221">
    <property type="entry name" value="SMALL-CONDUCTANCE MECHANOSENSITIVE CHANNEL"/>
    <property type="match status" value="1"/>
</dbReference>
<evidence type="ECO:0000256" key="7">
    <source>
        <dbReference type="RuleBase" id="RU369025"/>
    </source>
</evidence>
<evidence type="ECO:0000256" key="5">
    <source>
        <dbReference type="ARBA" id="ARBA00022989"/>
    </source>
</evidence>
<evidence type="ECO:0000256" key="4">
    <source>
        <dbReference type="ARBA" id="ARBA00022692"/>
    </source>
</evidence>
<dbReference type="Pfam" id="PF21082">
    <property type="entry name" value="MS_channel_3rd"/>
    <property type="match status" value="1"/>
</dbReference>
<name>A0A845V103_9GAMM</name>
<dbReference type="Gene3D" id="2.30.30.60">
    <property type="match status" value="1"/>
</dbReference>
<protein>
    <recommendedName>
        <fullName evidence="7">Small-conductance mechanosensitive channel</fullName>
    </recommendedName>
</protein>
<evidence type="ECO:0000259" key="9">
    <source>
        <dbReference type="Pfam" id="PF21082"/>
    </source>
</evidence>
<accession>A0A845V103</accession>